<protein>
    <submittedName>
        <fullName evidence="2">Uncharacterized protein</fullName>
    </submittedName>
</protein>
<reference evidence="2 3" key="2">
    <citation type="submission" date="2015-09" db="EMBL/GenBank/DDBJ databases">
        <title>Genome analysis of Pseudomonas syringae pv. porri LMG.</title>
        <authorList>
            <person name="Rombouts S."/>
        </authorList>
    </citation>
    <scope>NUCLEOTIDE SEQUENCE [LARGE SCALE GENOMIC DNA]</scope>
    <source>
        <strain evidence="2 3">LMG 28496</strain>
    </source>
</reference>
<name>A0ABR5JQX2_9PSED</name>
<evidence type="ECO:0000313" key="2">
    <source>
        <dbReference type="EMBL" id="KOP59946.1"/>
    </source>
</evidence>
<reference evidence="2 3" key="1">
    <citation type="submission" date="2014-12" db="EMBL/GenBank/DDBJ databases">
        <authorList>
            <person name="Baeyen S."/>
        </authorList>
    </citation>
    <scope>NUCLEOTIDE SEQUENCE [LARGE SCALE GENOMIC DNA]</scope>
    <source>
        <strain evidence="2 3">LMG 28496</strain>
    </source>
</reference>
<dbReference type="EMBL" id="JUEU01000090">
    <property type="protein sequence ID" value="KOP59946.1"/>
    <property type="molecule type" value="Genomic_DNA"/>
</dbReference>
<gene>
    <name evidence="2" type="ORF">OX90_08605</name>
</gene>
<keyword evidence="1" id="KW-0812">Transmembrane</keyword>
<feature type="transmembrane region" description="Helical" evidence="1">
    <location>
        <begin position="99"/>
        <end position="119"/>
    </location>
</feature>
<evidence type="ECO:0000313" key="3">
    <source>
        <dbReference type="Proteomes" id="UP000037201"/>
    </source>
</evidence>
<feature type="transmembrane region" description="Helical" evidence="1">
    <location>
        <begin position="51"/>
        <end position="79"/>
    </location>
</feature>
<proteinExistence type="predicted"/>
<dbReference type="RefSeq" id="WP_216597543.1">
    <property type="nucleotide sequence ID" value="NZ_JUEU01000090.1"/>
</dbReference>
<keyword evidence="3" id="KW-1185">Reference proteome</keyword>
<evidence type="ECO:0000256" key="1">
    <source>
        <dbReference type="SAM" id="Phobius"/>
    </source>
</evidence>
<sequence length="124" mass="13826">HGEGGWLKELSVPRVGTVGYFCSASLGLISLLYSIFLILHGWHRMSQSFRVYVLIMPSIFATVAALSLLFSVRILAARLVRHIRGAQAKNEFAFMDGNAWSWLVLPVWIATGLGLYSVVERWCG</sequence>
<feature type="non-terminal residue" evidence="2">
    <location>
        <position position="1"/>
    </location>
</feature>
<organism evidence="2 3">
    <name type="scientific">Pseudomonas coronafaciens pv. porri</name>
    <dbReference type="NCBI Taxonomy" id="83964"/>
    <lineage>
        <taxon>Bacteria</taxon>
        <taxon>Pseudomonadati</taxon>
        <taxon>Pseudomonadota</taxon>
        <taxon>Gammaproteobacteria</taxon>
        <taxon>Pseudomonadales</taxon>
        <taxon>Pseudomonadaceae</taxon>
        <taxon>Pseudomonas</taxon>
        <taxon>Pseudomonas coronafaciens</taxon>
    </lineage>
</organism>
<keyword evidence="1" id="KW-1133">Transmembrane helix</keyword>
<comment type="caution">
    <text evidence="2">The sequence shown here is derived from an EMBL/GenBank/DDBJ whole genome shotgun (WGS) entry which is preliminary data.</text>
</comment>
<keyword evidence="1" id="KW-0472">Membrane</keyword>
<accession>A0ABR5JQX2</accession>
<dbReference type="Proteomes" id="UP000037201">
    <property type="component" value="Unassembled WGS sequence"/>
</dbReference>
<feature type="transmembrane region" description="Helical" evidence="1">
    <location>
        <begin position="18"/>
        <end position="39"/>
    </location>
</feature>